<accession>A0AC61DKK1</accession>
<organism evidence="1 2">
    <name type="scientific">Sporanaerobium hydrogeniformans</name>
    <dbReference type="NCBI Taxonomy" id="3072179"/>
    <lineage>
        <taxon>Bacteria</taxon>
        <taxon>Bacillati</taxon>
        <taxon>Bacillota</taxon>
        <taxon>Clostridia</taxon>
        <taxon>Lachnospirales</taxon>
        <taxon>Lachnospiraceae</taxon>
        <taxon>Sporanaerobium</taxon>
    </lineage>
</organism>
<protein>
    <submittedName>
        <fullName evidence="1">Rubrerythrin family protein</fullName>
    </submittedName>
</protein>
<gene>
    <name evidence="1" type="ORF">CS063_01685</name>
</gene>
<proteinExistence type="predicted"/>
<sequence>MHFSDSKTKENLMRAFAGESQARNRYLFSAGQAKSAKLHVVQSAFEYTADQERAHAKVFYNHLKTFAGENICVDGCYPVDIYEDIVKLLRAAQHNEYQEYEHEYATFAKIAREEGFPAIAYSFSSIAAIEKTHGDRFGQFADLIEQDKLFKDDQEVEWLCLNCGHIHKATSAPQMCPVCLHPQGFFIRLSLSPFQ</sequence>
<reference evidence="1" key="1">
    <citation type="submission" date="2017-10" db="EMBL/GenBank/DDBJ databases">
        <title>Genome sequence of cellulolytic Lachnospiraceae bacterium XHS1971 isolated from hotspring sediment.</title>
        <authorList>
            <person name="Vasudevan G."/>
            <person name="Joshi A.J."/>
            <person name="Hivarkar S."/>
            <person name="Lanjekar V.B."/>
            <person name="Dhakephalkar P.K."/>
            <person name="Dagar S."/>
        </authorList>
    </citation>
    <scope>NUCLEOTIDE SEQUENCE</scope>
    <source>
        <strain evidence="1">XHS1971</strain>
    </source>
</reference>
<keyword evidence="2" id="KW-1185">Reference proteome</keyword>
<name>A0AC61DKK1_9FIRM</name>
<dbReference type="EMBL" id="PEDL01000001">
    <property type="protein sequence ID" value="PHV72212.1"/>
    <property type="molecule type" value="Genomic_DNA"/>
</dbReference>
<comment type="caution">
    <text evidence="1">The sequence shown here is derived from an EMBL/GenBank/DDBJ whole genome shotgun (WGS) entry which is preliminary data.</text>
</comment>
<dbReference type="Proteomes" id="UP000224460">
    <property type="component" value="Unassembled WGS sequence"/>
</dbReference>
<evidence type="ECO:0000313" key="1">
    <source>
        <dbReference type="EMBL" id="PHV72212.1"/>
    </source>
</evidence>
<evidence type="ECO:0000313" key="2">
    <source>
        <dbReference type="Proteomes" id="UP000224460"/>
    </source>
</evidence>